<protein>
    <recommendedName>
        <fullName evidence="4">Acyl-CoA thioesterase</fullName>
    </recommendedName>
</protein>
<comment type="caution">
    <text evidence="2">The sequence shown here is derived from an EMBL/GenBank/DDBJ whole genome shotgun (WGS) entry which is preliminary data.</text>
</comment>
<dbReference type="PANTHER" id="PTHR31793">
    <property type="entry name" value="4-HYDROXYBENZOYL-COA THIOESTERASE FAMILY MEMBER"/>
    <property type="match status" value="1"/>
</dbReference>
<dbReference type="InterPro" id="IPR029069">
    <property type="entry name" value="HotDog_dom_sf"/>
</dbReference>
<reference evidence="2" key="1">
    <citation type="journal article" date="2014" name="Int. J. Syst. Evol. Microbiol.">
        <title>Complete genome sequence of Corynebacterium casei LMG S-19264T (=DSM 44701T), isolated from a smear-ripened cheese.</title>
        <authorList>
            <consortium name="US DOE Joint Genome Institute (JGI-PGF)"/>
            <person name="Walter F."/>
            <person name="Albersmeier A."/>
            <person name="Kalinowski J."/>
            <person name="Ruckert C."/>
        </authorList>
    </citation>
    <scope>NUCLEOTIDE SEQUENCE</scope>
    <source>
        <strain evidence="2">CGMCC 4.3508</strain>
    </source>
</reference>
<dbReference type="GO" id="GO:0047617">
    <property type="term" value="F:fatty acyl-CoA hydrolase activity"/>
    <property type="evidence" value="ECO:0007669"/>
    <property type="project" value="TreeGrafter"/>
</dbReference>
<dbReference type="Pfam" id="PF13279">
    <property type="entry name" value="4HBT_2"/>
    <property type="match status" value="1"/>
</dbReference>
<dbReference type="Gene3D" id="3.10.129.10">
    <property type="entry name" value="Hotdog Thioesterase"/>
    <property type="match status" value="1"/>
</dbReference>
<gene>
    <name evidence="2" type="ORF">GCM10011588_13830</name>
</gene>
<evidence type="ECO:0000313" key="2">
    <source>
        <dbReference type="EMBL" id="GGL00290.1"/>
    </source>
</evidence>
<dbReference type="AlphaFoldDB" id="A0A917RCA7"/>
<dbReference type="InterPro" id="IPR050563">
    <property type="entry name" value="4-hydroxybenzoyl-CoA_TE"/>
</dbReference>
<name>A0A917RCA7_9NOCA</name>
<organism evidence="2 3">
    <name type="scientific">Nocardia jinanensis</name>
    <dbReference type="NCBI Taxonomy" id="382504"/>
    <lineage>
        <taxon>Bacteria</taxon>
        <taxon>Bacillati</taxon>
        <taxon>Actinomycetota</taxon>
        <taxon>Actinomycetes</taxon>
        <taxon>Mycobacteriales</taxon>
        <taxon>Nocardiaceae</taxon>
        <taxon>Nocardia</taxon>
    </lineage>
</organism>
<feature type="compositionally biased region" description="Polar residues" evidence="1">
    <location>
        <begin position="158"/>
        <end position="177"/>
    </location>
</feature>
<accession>A0A917RCA7</accession>
<dbReference type="EMBL" id="BMMH01000002">
    <property type="protein sequence ID" value="GGL00290.1"/>
    <property type="molecule type" value="Genomic_DNA"/>
</dbReference>
<dbReference type="RefSeq" id="WP_063916222.1">
    <property type="nucleotide sequence ID" value="NZ_BMMH01000002.1"/>
</dbReference>
<evidence type="ECO:0000313" key="3">
    <source>
        <dbReference type="Proteomes" id="UP000638263"/>
    </source>
</evidence>
<reference evidence="2" key="2">
    <citation type="submission" date="2020-09" db="EMBL/GenBank/DDBJ databases">
        <authorList>
            <person name="Sun Q."/>
            <person name="Zhou Y."/>
        </authorList>
    </citation>
    <scope>NUCLEOTIDE SEQUENCE</scope>
    <source>
        <strain evidence="2">CGMCC 4.3508</strain>
    </source>
</reference>
<evidence type="ECO:0008006" key="4">
    <source>
        <dbReference type="Google" id="ProtNLM"/>
    </source>
</evidence>
<dbReference type="Proteomes" id="UP000638263">
    <property type="component" value="Unassembled WGS sequence"/>
</dbReference>
<dbReference type="SUPFAM" id="SSF54637">
    <property type="entry name" value="Thioesterase/thiol ester dehydrase-isomerase"/>
    <property type="match status" value="1"/>
</dbReference>
<keyword evidence="3" id="KW-1185">Reference proteome</keyword>
<dbReference type="CDD" id="cd00586">
    <property type="entry name" value="4HBT"/>
    <property type="match status" value="1"/>
</dbReference>
<dbReference type="PANTHER" id="PTHR31793:SF24">
    <property type="entry name" value="LONG-CHAIN ACYL-COA THIOESTERASE FADM"/>
    <property type="match status" value="1"/>
</dbReference>
<proteinExistence type="predicted"/>
<sequence length="191" mass="21049">MTFSVPVTVRGYELDVQGHVNQAVYLQYAEHARWEFLLAAGLQADKLVAARVGPVVLESTIKYRRELRGGDDFRVTCEFEWGSGKTYRIRQEMIRTDDTLSAEVAVIGGLLDLDARRLLADPGGRFRELATNPELLGPDRRQAGTANNSPATGRCPVSGNSPPRENFRGQDQVSEQGRSGDIGCRSLRSAI</sequence>
<feature type="region of interest" description="Disordered" evidence="1">
    <location>
        <begin position="130"/>
        <end position="191"/>
    </location>
</feature>
<evidence type="ECO:0000256" key="1">
    <source>
        <dbReference type="SAM" id="MobiDB-lite"/>
    </source>
</evidence>